<dbReference type="PRINTS" id="PR00080">
    <property type="entry name" value="SDRFAMILY"/>
</dbReference>
<evidence type="ECO:0000313" key="6">
    <source>
        <dbReference type="Proteomes" id="UP000305067"/>
    </source>
</evidence>
<evidence type="ECO:0000256" key="4">
    <source>
        <dbReference type="RuleBase" id="RU000363"/>
    </source>
</evidence>
<evidence type="ECO:0000256" key="1">
    <source>
        <dbReference type="ARBA" id="ARBA00006484"/>
    </source>
</evidence>
<evidence type="ECO:0000256" key="2">
    <source>
        <dbReference type="ARBA" id="ARBA00022857"/>
    </source>
</evidence>
<sequence length="292" mass="31697">MSPTTTSESLVWVITGTSTGLGRYLALAALARGDKVIATSRTRSLSKLDDLKAKAPESVHTMELDVSASLDTLKKAAEEAVKVWGRVDVVVNNAGYIDVGALEERTPEESLDQYQTNVFGALNVSRAFLPYMRERKTGTVVFIGSLGGWISGPGAALYASTKYAIRCLSESLHSEIAPLGLRSICFDFGYFRTDFLASDHRGAHAPRIADYKAVGEAMDEGLKMYNGNQPGNPEKGVQVMIDVVKGEGVAQGRPTPTVVTLGSDCHKAVKEYCESTLQRIEEWKEVSYSTDF</sequence>
<dbReference type="InterPro" id="IPR002347">
    <property type="entry name" value="SDR_fam"/>
</dbReference>
<dbReference type="InterPro" id="IPR036291">
    <property type="entry name" value="NAD(P)-bd_dom_sf"/>
</dbReference>
<dbReference type="SUPFAM" id="SSF51735">
    <property type="entry name" value="NAD(P)-binding Rossmann-fold domains"/>
    <property type="match status" value="1"/>
</dbReference>
<dbReference type="InterPro" id="IPR051911">
    <property type="entry name" value="SDR_oxidoreductase"/>
</dbReference>
<dbReference type="GO" id="GO:0016491">
    <property type="term" value="F:oxidoreductase activity"/>
    <property type="evidence" value="ECO:0007669"/>
    <property type="project" value="UniProtKB-KW"/>
</dbReference>
<dbReference type="PANTHER" id="PTHR43976:SF16">
    <property type="entry name" value="SHORT-CHAIN DEHYDROGENASE_REDUCTASE FAMILY PROTEIN"/>
    <property type="match status" value="1"/>
</dbReference>
<dbReference type="EMBL" id="ML178816">
    <property type="protein sequence ID" value="TFL05720.1"/>
    <property type="molecule type" value="Genomic_DNA"/>
</dbReference>
<dbReference type="AlphaFoldDB" id="A0A5C3QY62"/>
<dbReference type="InterPro" id="IPR020904">
    <property type="entry name" value="Sc_DH/Rdtase_CS"/>
</dbReference>
<dbReference type="CDD" id="cd05374">
    <property type="entry name" value="17beta-HSD-like_SDR_c"/>
    <property type="match status" value="1"/>
</dbReference>
<dbReference type="PROSITE" id="PS00061">
    <property type="entry name" value="ADH_SHORT"/>
    <property type="match status" value="1"/>
</dbReference>
<dbReference type="OrthoDB" id="1274115at2759"/>
<keyword evidence="3" id="KW-0560">Oxidoreductase</keyword>
<dbReference type="PRINTS" id="PR00081">
    <property type="entry name" value="GDHRDH"/>
</dbReference>
<evidence type="ECO:0000256" key="3">
    <source>
        <dbReference type="ARBA" id="ARBA00023002"/>
    </source>
</evidence>
<dbReference type="STRING" id="1884261.A0A5C3QY62"/>
<comment type="similarity">
    <text evidence="1 4">Belongs to the short-chain dehydrogenases/reductases (SDR) family.</text>
</comment>
<accession>A0A5C3QY62</accession>
<keyword evidence="6" id="KW-1185">Reference proteome</keyword>
<dbReference type="PANTHER" id="PTHR43976">
    <property type="entry name" value="SHORT CHAIN DEHYDROGENASE"/>
    <property type="match status" value="1"/>
</dbReference>
<dbReference type="Proteomes" id="UP000305067">
    <property type="component" value="Unassembled WGS sequence"/>
</dbReference>
<proteinExistence type="inferred from homology"/>
<reference evidence="5 6" key="1">
    <citation type="journal article" date="2019" name="Nat. Ecol. Evol.">
        <title>Megaphylogeny resolves global patterns of mushroom evolution.</title>
        <authorList>
            <person name="Varga T."/>
            <person name="Krizsan K."/>
            <person name="Foldi C."/>
            <person name="Dima B."/>
            <person name="Sanchez-Garcia M."/>
            <person name="Sanchez-Ramirez S."/>
            <person name="Szollosi G.J."/>
            <person name="Szarkandi J.G."/>
            <person name="Papp V."/>
            <person name="Albert L."/>
            <person name="Andreopoulos W."/>
            <person name="Angelini C."/>
            <person name="Antonin V."/>
            <person name="Barry K.W."/>
            <person name="Bougher N.L."/>
            <person name="Buchanan P."/>
            <person name="Buyck B."/>
            <person name="Bense V."/>
            <person name="Catcheside P."/>
            <person name="Chovatia M."/>
            <person name="Cooper J."/>
            <person name="Damon W."/>
            <person name="Desjardin D."/>
            <person name="Finy P."/>
            <person name="Geml J."/>
            <person name="Haridas S."/>
            <person name="Hughes K."/>
            <person name="Justo A."/>
            <person name="Karasinski D."/>
            <person name="Kautmanova I."/>
            <person name="Kiss B."/>
            <person name="Kocsube S."/>
            <person name="Kotiranta H."/>
            <person name="LaButti K.M."/>
            <person name="Lechner B.E."/>
            <person name="Liimatainen K."/>
            <person name="Lipzen A."/>
            <person name="Lukacs Z."/>
            <person name="Mihaltcheva S."/>
            <person name="Morgado L.N."/>
            <person name="Niskanen T."/>
            <person name="Noordeloos M.E."/>
            <person name="Ohm R.A."/>
            <person name="Ortiz-Santana B."/>
            <person name="Ovrebo C."/>
            <person name="Racz N."/>
            <person name="Riley R."/>
            <person name="Savchenko A."/>
            <person name="Shiryaev A."/>
            <person name="Soop K."/>
            <person name="Spirin V."/>
            <person name="Szebenyi C."/>
            <person name="Tomsovsky M."/>
            <person name="Tulloss R.E."/>
            <person name="Uehling J."/>
            <person name="Grigoriev I.V."/>
            <person name="Vagvolgyi C."/>
            <person name="Papp T."/>
            <person name="Martin F.M."/>
            <person name="Miettinen O."/>
            <person name="Hibbett D.S."/>
            <person name="Nagy L.G."/>
        </authorList>
    </citation>
    <scope>NUCLEOTIDE SEQUENCE [LARGE SCALE GENOMIC DNA]</scope>
    <source>
        <strain evidence="5 6">CBS 309.79</strain>
    </source>
</reference>
<evidence type="ECO:0000313" key="5">
    <source>
        <dbReference type="EMBL" id="TFL05720.1"/>
    </source>
</evidence>
<keyword evidence="2" id="KW-0521">NADP</keyword>
<dbReference type="Pfam" id="PF00106">
    <property type="entry name" value="adh_short"/>
    <property type="match status" value="1"/>
</dbReference>
<gene>
    <name evidence="5" type="ORF">BDV98DRAFT_610443</name>
</gene>
<dbReference type="Gene3D" id="3.40.50.720">
    <property type="entry name" value="NAD(P)-binding Rossmann-like Domain"/>
    <property type="match status" value="1"/>
</dbReference>
<name>A0A5C3QY62_9AGAR</name>
<protein>
    <submittedName>
        <fullName evidence="5">Short-chain oxidoreductase</fullName>
    </submittedName>
</protein>
<organism evidence="5 6">
    <name type="scientific">Pterulicium gracile</name>
    <dbReference type="NCBI Taxonomy" id="1884261"/>
    <lineage>
        <taxon>Eukaryota</taxon>
        <taxon>Fungi</taxon>
        <taxon>Dikarya</taxon>
        <taxon>Basidiomycota</taxon>
        <taxon>Agaricomycotina</taxon>
        <taxon>Agaricomycetes</taxon>
        <taxon>Agaricomycetidae</taxon>
        <taxon>Agaricales</taxon>
        <taxon>Pleurotineae</taxon>
        <taxon>Pterulaceae</taxon>
        <taxon>Pterulicium</taxon>
    </lineage>
</organism>